<evidence type="ECO:0000313" key="2">
    <source>
        <dbReference type="EMBL" id="RRT47798.1"/>
    </source>
</evidence>
<organism evidence="2 3">
    <name type="scientific">Ensete ventricosum</name>
    <name type="common">Abyssinian banana</name>
    <name type="synonym">Musa ensete</name>
    <dbReference type="NCBI Taxonomy" id="4639"/>
    <lineage>
        <taxon>Eukaryota</taxon>
        <taxon>Viridiplantae</taxon>
        <taxon>Streptophyta</taxon>
        <taxon>Embryophyta</taxon>
        <taxon>Tracheophyta</taxon>
        <taxon>Spermatophyta</taxon>
        <taxon>Magnoliopsida</taxon>
        <taxon>Liliopsida</taxon>
        <taxon>Zingiberales</taxon>
        <taxon>Musaceae</taxon>
        <taxon>Ensete</taxon>
    </lineage>
</organism>
<dbReference type="Proteomes" id="UP000287651">
    <property type="component" value="Unassembled WGS sequence"/>
</dbReference>
<name>A0A426Y7V6_ENSVE</name>
<feature type="region of interest" description="Disordered" evidence="1">
    <location>
        <begin position="1"/>
        <end position="35"/>
    </location>
</feature>
<feature type="compositionally biased region" description="Basic residues" evidence="1">
    <location>
        <begin position="1"/>
        <end position="10"/>
    </location>
</feature>
<protein>
    <submittedName>
        <fullName evidence="2">Uncharacterized protein</fullName>
    </submittedName>
</protein>
<evidence type="ECO:0000256" key="1">
    <source>
        <dbReference type="SAM" id="MobiDB-lite"/>
    </source>
</evidence>
<accession>A0A426Y7V6</accession>
<proteinExistence type="predicted"/>
<sequence length="95" mass="10054">MRHPRHVRRKSSVDSYGHPAHGRHLAGAVPASDAHDGSVGAALLRVGHERYPYGLAVGKIAPCRLAVGGHNPYGLVAGKCHPLWASCGQVLPLRP</sequence>
<reference evidence="2 3" key="1">
    <citation type="journal article" date="2014" name="Agronomy (Basel)">
        <title>A Draft Genome Sequence for Ensete ventricosum, the Drought-Tolerant Tree Against Hunger.</title>
        <authorList>
            <person name="Harrison J."/>
            <person name="Moore K.A."/>
            <person name="Paszkiewicz K."/>
            <person name="Jones T."/>
            <person name="Grant M."/>
            <person name="Ambacheew D."/>
            <person name="Muzemil S."/>
            <person name="Studholme D.J."/>
        </authorList>
    </citation>
    <scope>NUCLEOTIDE SEQUENCE [LARGE SCALE GENOMIC DNA]</scope>
</reference>
<gene>
    <name evidence="2" type="ORF">B296_00035765</name>
</gene>
<evidence type="ECO:0000313" key="3">
    <source>
        <dbReference type="Proteomes" id="UP000287651"/>
    </source>
</evidence>
<comment type="caution">
    <text evidence="2">The sequence shown here is derived from an EMBL/GenBank/DDBJ whole genome shotgun (WGS) entry which is preliminary data.</text>
</comment>
<dbReference type="EMBL" id="AMZH03014338">
    <property type="protein sequence ID" value="RRT47798.1"/>
    <property type="molecule type" value="Genomic_DNA"/>
</dbReference>
<dbReference type="AlphaFoldDB" id="A0A426Y7V6"/>